<keyword evidence="1" id="KW-0812">Transmembrane</keyword>
<dbReference type="AlphaFoldDB" id="A0A0F3KIF4"/>
<dbReference type="RefSeq" id="WP_045830301.1">
    <property type="nucleotide sequence ID" value="NZ_JZRB01000030.1"/>
</dbReference>
<keyword evidence="3" id="KW-1185">Reference proteome</keyword>
<evidence type="ECO:0000313" key="2">
    <source>
        <dbReference type="EMBL" id="KJV30936.1"/>
    </source>
</evidence>
<organism evidence="2 3">
    <name type="scientific">Luteibacter yeojuensis</name>
    <dbReference type="NCBI Taxonomy" id="345309"/>
    <lineage>
        <taxon>Bacteria</taxon>
        <taxon>Pseudomonadati</taxon>
        <taxon>Pseudomonadota</taxon>
        <taxon>Gammaproteobacteria</taxon>
        <taxon>Lysobacterales</taxon>
        <taxon>Rhodanobacteraceae</taxon>
        <taxon>Luteibacter</taxon>
    </lineage>
</organism>
<sequence length="175" mass="18545">MNAKRYSPTPWLVASGAIAAIAATVTLVARDHPEVGTTLAGWATQATWIPTRHWARHSSYPVLAGVYFLCVWPIALTTAGATTAALCFPVVIKFGADFTLGKRAKGVVALLFFGSAAVAGLAFWDGSDYRGIRFGTSLADLLAFGWFFFAAAGVTFTVSLVGLYVCIVHDPKARG</sequence>
<evidence type="ECO:0000313" key="3">
    <source>
        <dbReference type="Proteomes" id="UP000033651"/>
    </source>
</evidence>
<name>A0A0F3KIF4_9GAMM</name>
<feature type="transmembrane region" description="Helical" evidence="1">
    <location>
        <begin position="104"/>
        <end position="124"/>
    </location>
</feature>
<protein>
    <submittedName>
        <fullName evidence="2">Uncharacterized protein</fullName>
    </submittedName>
</protein>
<dbReference type="EMBL" id="JZRB01000030">
    <property type="protein sequence ID" value="KJV30936.1"/>
    <property type="molecule type" value="Genomic_DNA"/>
</dbReference>
<reference evidence="2 3" key="1">
    <citation type="submission" date="2015-03" db="EMBL/GenBank/DDBJ databases">
        <title>Draft genome sequence of Luteibacter yeojuensis strain SU11.</title>
        <authorList>
            <person name="Sulaiman J."/>
            <person name="Priya K."/>
            <person name="Chan K.-G."/>
        </authorList>
    </citation>
    <scope>NUCLEOTIDE SEQUENCE [LARGE SCALE GENOMIC DNA]</scope>
    <source>
        <strain evidence="2 3">SU11</strain>
    </source>
</reference>
<gene>
    <name evidence="2" type="ORF">VI08_14415</name>
</gene>
<comment type="caution">
    <text evidence="2">The sequence shown here is derived from an EMBL/GenBank/DDBJ whole genome shotgun (WGS) entry which is preliminary data.</text>
</comment>
<accession>A0A0F3KIF4</accession>
<proteinExistence type="predicted"/>
<feature type="transmembrane region" description="Helical" evidence="1">
    <location>
        <begin position="66"/>
        <end position="92"/>
    </location>
</feature>
<dbReference type="PATRIC" id="fig|345309.4.peg.2487"/>
<evidence type="ECO:0000256" key="1">
    <source>
        <dbReference type="SAM" id="Phobius"/>
    </source>
</evidence>
<dbReference type="Proteomes" id="UP000033651">
    <property type="component" value="Unassembled WGS sequence"/>
</dbReference>
<keyword evidence="1" id="KW-0472">Membrane</keyword>
<feature type="transmembrane region" description="Helical" evidence="1">
    <location>
        <begin position="12"/>
        <end position="29"/>
    </location>
</feature>
<keyword evidence="1" id="KW-1133">Transmembrane helix</keyword>
<feature type="transmembrane region" description="Helical" evidence="1">
    <location>
        <begin position="144"/>
        <end position="167"/>
    </location>
</feature>